<dbReference type="RefSeq" id="WP_061333986.1">
    <property type="nucleotide sequence ID" value="NZ_LOCO01000045.1"/>
</dbReference>
<dbReference type="PATRIC" id="fig|1306954.6.peg.3187"/>
<evidence type="ECO:0000313" key="5">
    <source>
        <dbReference type="Proteomes" id="UP000070282"/>
    </source>
</evidence>
<keyword evidence="1" id="KW-0677">Repeat</keyword>
<comment type="caution">
    <text evidence="4">The sequence shown here is derived from an EMBL/GenBank/DDBJ whole genome shotgun (WGS) entry which is preliminary data.</text>
</comment>
<evidence type="ECO:0000256" key="1">
    <source>
        <dbReference type="ARBA" id="ARBA00022737"/>
    </source>
</evidence>
<dbReference type="PANTHER" id="PTHR24198">
    <property type="entry name" value="ANKYRIN REPEAT AND PROTEIN KINASE DOMAIN-CONTAINING PROTEIN"/>
    <property type="match status" value="1"/>
</dbReference>
<protein>
    <submittedName>
        <fullName evidence="4">Uncharacterized protein</fullName>
    </submittedName>
</protein>
<dbReference type="SMART" id="SM00248">
    <property type="entry name" value="ANK"/>
    <property type="match status" value="3"/>
</dbReference>
<dbReference type="PROSITE" id="PS50297">
    <property type="entry name" value="ANK_REP_REGION"/>
    <property type="match status" value="1"/>
</dbReference>
<gene>
    <name evidence="4" type="ORF">J122_4110</name>
</gene>
<dbReference type="PROSITE" id="PS50088">
    <property type="entry name" value="ANK_REPEAT"/>
    <property type="match status" value="1"/>
</dbReference>
<dbReference type="AlphaFoldDB" id="A0A137S1I5"/>
<evidence type="ECO:0000313" key="4">
    <source>
        <dbReference type="EMBL" id="KXO06297.1"/>
    </source>
</evidence>
<reference evidence="5" key="1">
    <citation type="submission" date="2015-12" db="EMBL/GenBank/DDBJ databases">
        <authorList>
            <person name="Lima A."/>
            <person name="Farahani Zayas N."/>
            <person name="Castro Da Silva M.A."/>
            <person name="Cabral A."/>
            <person name="Pessatti M.L."/>
        </authorList>
    </citation>
    <scope>NUCLEOTIDE SEQUENCE [LARGE SCALE GENOMIC DNA]</scope>
    <source>
        <strain evidence="5">LAMA 842</strain>
    </source>
</reference>
<evidence type="ECO:0000256" key="3">
    <source>
        <dbReference type="PROSITE-ProRule" id="PRU00023"/>
    </source>
</evidence>
<evidence type="ECO:0000256" key="2">
    <source>
        <dbReference type="ARBA" id="ARBA00023043"/>
    </source>
</evidence>
<accession>A0A137S1I5</accession>
<sequence length="132" mass="14619">MSRDRDGRNELLNAIFRKDVDLSIELIESGNFDLDEQDNNGYAPIHAAAQYQLVSVVDRLLLCGASVNLLDEWGNPPIQRALGNKPENALIISKLLEAGADIHIQNKSGNSVATHVGKLKNHPNYEQLQSYL</sequence>
<name>A0A137S1I5_9GAMM</name>
<keyword evidence="5" id="KW-1185">Reference proteome</keyword>
<dbReference type="Pfam" id="PF12796">
    <property type="entry name" value="Ank_2"/>
    <property type="match status" value="1"/>
</dbReference>
<feature type="repeat" description="ANK" evidence="3">
    <location>
        <begin position="40"/>
        <end position="72"/>
    </location>
</feature>
<dbReference type="EMBL" id="LOCO01000045">
    <property type="protein sequence ID" value="KXO06297.1"/>
    <property type="molecule type" value="Genomic_DNA"/>
</dbReference>
<keyword evidence="2 3" id="KW-0040">ANK repeat</keyword>
<organism evidence="4 5">
    <name type="scientific">Marinobacter excellens LAMA 842</name>
    <dbReference type="NCBI Taxonomy" id="1306954"/>
    <lineage>
        <taxon>Bacteria</taxon>
        <taxon>Pseudomonadati</taxon>
        <taxon>Pseudomonadota</taxon>
        <taxon>Gammaproteobacteria</taxon>
        <taxon>Pseudomonadales</taxon>
        <taxon>Marinobacteraceae</taxon>
        <taxon>Marinobacter</taxon>
    </lineage>
</organism>
<dbReference type="Proteomes" id="UP000070282">
    <property type="component" value="Unassembled WGS sequence"/>
</dbReference>
<dbReference type="InterPro" id="IPR036770">
    <property type="entry name" value="Ankyrin_rpt-contain_sf"/>
</dbReference>
<proteinExistence type="predicted"/>
<dbReference type="Gene3D" id="1.25.40.20">
    <property type="entry name" value="Ankyrin repeat-containing domain"/>
    <property type="match status" value="1"/>
</dbReference>
<dbReference type="PANTHER" id="PTHR24198:SF165">
    <property type="entry name" value="ANKYRIN REPEAT-CONTAINING PROTEIN-RELATED"/>
    <property type="match status" value="1"/>
</dbReference>
<dbReference type="SUPFAM" id="SSF48403">
    <property type="entry name" value="Ankyrin repeat"/>
    <property type="match status" value="1"/>
</dbReference>
<dbReference type="InterPro" id="IPR002110">
    <property type="entry name" value="Ankyrin_rpt"/>
</dbReference>